<dbReference type="GO" id="GO:0005509">
    <property type="term" value="F:calcium ion binding"/>
    <property type="evidence" value="ECO:0007669"/>
    <property type="project" value="InterPro"/>
</dbReference>
<organism evidence="1 2">
    <name type="scientific">Candidatus Iainarchaeum sp</name>
    <dbReference type="NCBI Taxonomy" id="3101447"/>
    <lineage>
        <taxon>Archaea</taxon>
        <taxon>Candidatus Iainarchaeota</taxon>
        <taxon>Candidatus Iainarchaeia</taxon>
        <taxon>Candidatus Iainarchaeales</taxon>
        <taxon>Candidatus Iainarchaeaceae</taxon>
        <taxon>Candidatus Iainarchaeum</taxon>
    </lineage>
</organism>
<reference evidence="1" key="2">
    <citation type="submission" date="2021-05" db="EMBL/GenBank/DDBJ databases">
        <title>Protein family content uncovers lineage relationships and bacterial pathway maintenance mechanisms in DPANN archaea.</title>
        <authorList>
            <person name="Castelle C.J."/>
            <person name="Meheust R."/>
            <person name="Jaffe A.L."/>
            <person name="Seitz K."/>
            <person name="Gong X."/>
            <person name="Baker B.J."/>
            <person name="Banfield J.F."/>
        </authorList>
    </citation>
    <scope>NUCLEOTIDE SEQUENCE</scope>
    <source>
        <strain evidence="1">RIFCSPHIGHO2_01_FULL_GW2011_AR10_43_9</strain>
    </source>
</reference>
<accession>A0A8T4L3L4</accession>
<comment type="caution">
    <text evidence="1">The sequence shown here is derived from an EMBL/GenBank/DDBJ whole genome shotgun (WGS) entry which is preliminary data.</text>
</comment>
<dbReference type="Proteomes" id="UP000683213">
    <property type="component" value="Unassembled WGS sequence"/>
</dbReference>
<gene>
    <name evidence="1" type="ORF">J4224_03450</name>
</gene>
<proteinExistence type="predicted"/>
<dbReference type="EMBL" id="JAGVWF010000047">
    <property type="protein sequence ID" value="MBS3059450.1"/>
    <property type="molecule type" value="Genomic_DNA"/>
</dbReference>
<evidence type="ECO:0000313" key="2">
    <source>
        <dbReference type="Proteomes" id="UP000683213"/>
    </source>
</evidence>
<evidence type="ECO:0000313" key="1">
    <source>
        <dbReference type="EMBL" id="MBS3059450.1"/>
    </source>
</evidence>
<name>A0A8T4L3L4_9ARCH</name>
<reference evidence="1" key="1">
    <citation type="submission" date="2021-03" db="EMBL/GenBank/DDBJ databases">
        <authorList>
            <person name="Jaffe A."/>
        </authorList>
    </citation>
    <scope>NUCLEOTIDE SEQUENCE</scope>
    <source>
        <strain evidence="1">RIFCSPHIGHO2_01_FULL_GW2011_AR10_43_9</strain>
    </source>
</reference>
<protein>
    <submittedName>
        <fullName evidence="1">Uncharacterized protein</fullName>
    </submittedName>
</protein>
<sequence length="432" mass="44675">MDIELSPDETRIYQLSNRGEIFYSGSSSSHLAPGSAPLFSGGGATDLELNLNDNNVVGVYVVNGNHSLGRVGSTRGYVDAPGGNPPTGLFVDLEFSADFEKMFVLSYDGNAGNFGNNDGVQLLQAIHEDIDGDGVEDSEDLCSGTASGAVVDGFGCSCAQKLASSAPSQVRCAVPSAQCVVASCVDSTGTAVCSTSSAPAGTACTGTCTSGSSYCGGTTGEIPFSCTATCNSAGTCNTVTQPGTICTSFDNMTCSNGNCACESGYADCDGSQSNGCLLEGNALMRYALGRQMLNVMLILIAGVMKHAQAMTGAFQLAVVHAKLQETMLVFQGALPVMFAGATCVCQLEEKNVTAIPIVVLGRNVSVELVKQWLSVQLPAITMLTARMMRNAMKVSVKKWTAVNAGEPARINALNQMTCVQTTSAAKTCSAFH</sequence>
<dbReference type="InterPro" id="IPR028974">
    <property type="entry name" value="TSP_type-3_rpt"/>
</dbReference>
<dbReference type="SUPFAM" id="SSF103647">
    <property type="entry name" value="TSP type-3 repeat"/>
    <property type="match status" value="1"/>
</dbReference>
<dbReference type="AlphaFoldDB" id="A0A8T4L3L4"/>